<dbReference type="EMBL" id="BGPR01017978">
    <property type="protein sequence ID" value="GBN77908.1"/>
    <property type="molecule type" value="Genomic_DNA"/>
</dbReference>
<gene>
    <name evidence="1" type="ORF">AVEN_40027_1</name>
</gene>
<evidence type="ECO:0000313" key="2">
    <source>
        <dbReference type="Proteomes" id="UP000499080"/>
    </source>
</evidence>
<dbReference type="AlphaFoldDB" id="A0A4Y2RQC8"/>
<evidence type="ECO:0000313" key="1">
    <source>
        <dbReference type="EMBL" id="GBN77908.1"/>
    </source>
</evidence>
<name>A0A4Y2RQC8_ARAVE</name>
<sequence length="97" mass="10931">MQKSDVRFVCPIRAFQSYNSALLEYRMPICLPAQASRPWRGLKNLFHELLAIKFGESFTGPTVPTFNPILGDRVDHRCGPVYYAPSSPCFQNGPTLP</sequence>
<proteinExistence type="predicted"/>
<dbReference type="Proteomes" id="UP000499080">
    <property type="component" value="Unassembled WGS sequence"/>
</dbReference>
<accession>A0A4Y2RQC8</accession>
<comment type="caution">
    <text evidence="1">The sequence shown here is derived from an EMBL/GenBank/DDBJ whole genome shotgun (WGS) entry which is preliminary data.</text>
</comment>
<keyword evidence="2" id="KW-1185">Reference proteome</keyword>
<organism evidence="1 2">
    <name type="scientific">Araneus ventricosus</name>
    <name type="common">Orbweaver spider</name>
    <name type="synonym">Epeira ventricosa</name>
    <dbReference type="NCBI Taxonomy" id="182803"/>
    <lineage>
        <taxon>Eukaryota</taxon>
        <taxon>Metazoa</taxon>
        <taxon>Ecdysozoa</taxon>
        <taxon>Arthropoda</taxon>
        <taxon>Chelicerata</taxon>
        <taxon>Arachnida</taxon>
        <taxon>Araneae</taxon>
        <taxon>Araneomorphae</taxon>
        <taxon>Entelegynae</taxon>
        <taxon>Araneoidea</taxon>
        <taxon>Araneidae</taxon>
        <taxon>Araneus</taxon>
    </lineage>
</organism>
<protein>
    <submittedName>
        <fullName evidence="1">Uncharacterized protein</fullName>
    </submittedName>
</protein>
<reference evidence="1 2" key="1">
    <citation type="journal article" date="2019" name="Sci. Rep.">
        <title>Orb-weaving spider Araneus ventricosus genome elucidates the spidroin gene catalogue.</title>
        <authorList>
            <person name="Kono N."/>
            <person name="Nakamura H."/>
            <person name="Ohtoshi R."/>
            <person name="Moran D.A.P."/>
            <person name="Shinohara A."/>
            <person name="Yoshida Y."/>
            <person name="Fujiwara M."/>
            <person name="Mori M."/>
            <person name="Tomita M."/>
            <person name="Arakawa K."/>
        </authorList>
    </citation>
    <scope>NUCLEOTIDE SEQUENCE [LARGE SCALE GENOMIC DNA]</scope>
</reference>